<feature type="domain" description="AAA+ ATPase At3g28540-like C-terminal" evidence="1">
    <location>
        <begin position="59"/>
        <end position="126"/>
    </location>
</feature>
<dbReference type="InterPro" id="IPR027417">
    <property type="entry name" value="P-loop_NTPase"/>
</dbReference>
<dbReference type="EnsemblPlants" id="Kaladp0033s0201.1.v1.1">
    <property type="protein sequence ID" value="Kaladp0033s0201.1.v1.1"/>
    <property type="gene ID" value="Kaladp0033s0201.v1.1"/>
</dbReference>
<dbReference type="Pfam" id="PF25568">
    <property type="entry name" value="AAA_lid_At3g28540"/>
    <property type="match status" value="1"/>
</dbReference>
<dbReference type="Gene3D" id="6.10.280.40">
    <property type="match status" value="1"/>
</dbReference>
<dbReference type="Proteomes" id="UP000594263">
    <property type="component" value="Unplaced"/>
</dbReference>
<name>A0A7N0TE32_KALFE</name>
<organism evidence="2 3">
    <name type="scientific">Kalanchoe fedtschenkoi</name>
    <name type="common">Lavender scallops</name>
    <name type="synonym">South American air plant</name>
    <dbReference type="NCBI Taxonomy" id="63787"/>
    <lineage>
        <taxon>Eukaryota</taxon>
        <taxon>Viridiplantae</taxon>
        <taxon>Streptophyta</taxon>
        <taxon>Embryophyta</taxon>
        <taxon>Tracheophyta</taxon>
        <taxon>Spermatophyta</taxon>
        <taxon>Magnoliopsida</taxon>
        <taxon>eudicotyledons</taxon>
        <taxon>Gunneridae</taxon>
        <taxon>Pentapetalae</taxon>
        <taxon>Saxifragales</taxon>
        <taxon>Crassulaceae</taxon>
        <taxon>Kalanchoe</taxon>
    </lineage>
</organism>
<accession>A0A7N0TE32</accession>
<dbReference type="InterPro" id="IPR050747">
    <property type="entry name" value="Mitochondrial_chaperone_BCS1"/>
</dbReference>
<sequence>MVEDVDCSFSLNDRTQETKLTVIKRTAAPTSDSQNRVSRLDPALLRPGRMDVHIHMTYCTFCGFKTLAFNYLGLTDHPLFPEVAQAICAAKATPAEVSEQLLRSEDADTAMAGLLEFLRYKIKCAESVETVVDKQVKTTESDKKAVAAAPRSRESGWKTVGTSSRVEDASFSVEDLMEFLQARREEIISSAIEWKNNVKKSEES</sequence>
<evidence type="ECO:0000313" key="2">
    <source>
        <dbReference type="EnsemblPlants" id="Kaladp0033s0201.1.v1.1"/>
    </source>
</evidence>
<evidence type="ECO:0000313" key="3">
    <source>
        <dbReference type="Proteomes" id="UP000594263"/>
    </source>
</evidence>
<dbReference type="InterPro" id="IPR058017">
    <property type="entry name" value="At3g28540-like_C"/>
</dbReference>
<dbReference type="AlphaFoldDB" id="A0A7N0TE32"/>
<dbReference type="Gramene" id="Kaladp0033s0201.1.v1.1">
    <property type="protein sequence ID" value="Kaladp0033s0201.1.v1.1"/>
    <property type="gene ID" value="Kaladp0033s0201.v1.1"/>
</dbReference>
<dbReference type="PANTHER" id="PTHR23070">
    <property type="entry name" value="BCS1 AAA-TYPE ATPASE"/>
    <property type="match status" value="1"/>
</dbReference>
<protein>
    <recommendedName>
        <fullName evidence="1">AAA+ ATPase At3g28540-like C-terminal domain-containing protein</fullName>
    </recommendedName>
</protein>
<reference evidence="2" key="1">
    <citation type="submission" date="2021-01" db="UniProtKB">
        <authorList>
            <consortium name="EnsemblPlants"/>
        </authorList>
    </citation>
    <scope>IDENTIFICATION</scope>
</reference>
<keyword evidence="3" id="KW-1185">Reference proteome</keyword>
<evidence type="ECO:0000259" key="1">
    <source>
        <dbReference type="Pfam" id="PF25568"/>
    </source>
</evidence>
<proteinExistence type="predicted"/>
<dbReference type="OMA" id="ERAPWIF"/>
<dbReference type="SUPFAM" id="SSF52540">
    <property type="entry name" value="P-loop containing nucleoside triphosphate hydrolases"/>
    <property type="match status" value="1"/>
</dbReference>